<proteinExistence type="predicted"/>
<comment type="caution">
    <text evidence="1">The sequence shown here is derived from an EMBL/GenBank/DDBJ whole genome shotgun (WGS) entry which is preliminary data.</text>
</comment>
<evidence type="ECO:0000313" key="1">
    <source>
        <dbReference type="EMBL" id="MBR8646008.1"/>
    </source>
</evidence>
<name>A0A941J3J8_9BACI</name>
<sequence>MTWETEIQEIHRREELAKQMGGEERVAKHKSRGKLTVRIELLVTRR</sequence>
<dbReference type="EMBL" id="JAGTPW010000062">
    <property type="protein sequence ID" value="MBR8646008.1"/>
    <property type="molecule type" value="Genomic_DNA"/>
</dbReference>
<dbReference type="Proteomes" id="UP000680045">
    <property type="component" value="Unassembled WGS sequence"/>
</dbReference>
<dbReference type="Gene3D" id="3.90.226.10">
    <property type="entry name" value="2-enoyl-CoA Hydratase, Chain A, domain 1"/>
    <property type="match status" value="1"/>
</dbReference>
<accession>A0A941J3J8</accession>
<dbReference type="AlphaFoldDB" id="A0A941J3J8"/>
<protein>
    <submittedName>
        <fullName evidence="1">Uncharacterized protein</fullName>
    </submittedName>
</protein>
<gene>
    <name evidence="1" type="ORF">KEH51_25075</name>
</gene>
<organism evidence="1 2">
    <name type="scientific">Peribacillus frigoritolerans</name>
    <dbReference type="NCBI Taxonomy" id="450367"/>
    <lineage>
        <taxon>Bacteria</taxon>
        <taxon>Bacillati</taxon>
        <taxon>Bacillota</taxon>
        <taxon>Bacilli</taxon>
        <taxon>Bacillales</taxon>
        <taxon>Bacillaceae</taxon>
        <taxon>Peribacillus</taxon>
    </lineage>
</organism>
<reference evidence="1" key="1">
    <citation type="submission" date="2021-04" db="EMBL/GenBank/DDBJ databases">
        <title>Whole genome sequencing of Enterococci isolates from hospitalized patients.</title>
        <authorList>
            <person name="Ogoti B.M."/>
            <person name="Onyambu F.G."/>
        </authorList>
    </citation>
    <scope>NUCLEOTIDE SEQUENCE</scope>
    <source>
        <strain evidence="1">242</strain>
    </source>
</reference>
<evidence type="ECO:0000313" key="2">
    <source>
        <dbReference type="Proteomes" id="UP000680045"/>
    </source>
</evidence>